<reference evidence="2 3" key="1">
    <citation type="submission" date="2023-03" db="EMBL/GenBank/DDBJ databases">
        <title>High-quality genome of Scylla paramamosain provides insights in environmental adaptation.</title>
        <authorList>
            <person name="Zhang L."/>
        </authorList>
    </citation>
    <scope>NUCLEOTIDE SEQUENCE [LARGE SCALE GENOMIC DNA]</scope>
    <source>
        <strain evidence="2">LZ_2023a</strain>
        <tissue evidence="2">Muscle</tissue>
    </source>
</reference>
<keyword evidence="3" id="KW-1185">Reference proteome</keyword>
<feature type="region of interest" description="Disordered" evidence="1">
    <location>
        <begin position="1"/>
        <end position="34"/>
    </location>
</feature>
<dbReference type="EMBL" id="JARAKH010000047">
    <property type="protein sequence ID" value="KAK8377921.1"/>
    <property type="molecule type" value="Genomic_DNA"/>
</dbReference>
<proteinExistence type="predicted"/>
<protein>
    <submittedName>
        <fullName evidence="2">Uncharacterized protein</fullName>
    </submittedName>
</protein>
<gene>
    <name evidence="2" type="ORF">O3P69_014097</name>
</gene>
<dbReference type="Proteomes" id="UP001487740">
    <property type="component" value="Unassembled WGS sequence"/>
</dbReference>
<comment type="caution">
    <text evidence="2">The sequence shown here is derived from an EMBL/GenBank/DDBJ whole genome shotgun (WGS) entry which is preliminary data.</text>
</comment>
<accession>A0AAW0SSD0</accession>
<sequence>MRRASVCGESDVEKGNHAGLHTPLTKYQQNSEPARDAVRLSTNLQTVTSEVSSSSSSCANHCHAASRPHWRTSAGRPRDVIQETRRSDAAKLTCESRQARTFDVDSGARGRRT</sequence>
<name>A0AAW0SSD0_SCYPA</name>
<evidence type="ECO:0000313" key="3">
    <source>
        <dbReference type="Proteomes" id="UP001487740"/>
    </source>
</evidence>
<dbReference type="AlphaFoldDB" id="A0AAW0SSD0"/>
<evidence type="ECO:0000313" key="2">
    <source>
        <dbReference type="EMBL" id="KAK8377921.1"/>
    </source>
</evidence>
<feature type="region of interest" description="Disordered" evidence="1">
    <location>
        <begin position="52"/>
        <end position="90"/>
    </location>
</feature>
<organism evidence="2 3">
    <name type="scientific">Scylla paramamosain</name>
    <name type="common">Mud crab</name>
    <dbReference type="NCBI Taxonomy" id="85552"/>
    <lineage>
        <taxon>Eukaryota</taxon>
        <taxon>Metazoa</taxon>
        <taxon>Ecdysozoa</taxon>
        <taxon>Arthropoda</taxon>
        <taxon>Crustacea</taxon>
        <taxon>Multicrustacea</taxon>
        <taxon>Malacostraca</taxon>
        <taxon>Eumalacostraca</taxon>
        <taxon>Eucarida</taxon>
        <taxon>Decapoda</taxon>
        <taxon>Pleocyemata</taxon>
        <taxon>Brachyura</taxon>
        <taxon>Eubrachyura</taxon>
        <taxon>Portunoidea</taxon>
        <taxon>Portunidae</taxon>
        <taxon>Portuninae</taxon>
        <taxon>Scylla</taxon>
    </lineage>
</organism>
<evidence type="ECO:0000256" key="1">
    <source>
        <dbReference type="SAM" id="MobiDB-lite"/>
    </source>
</evidence>
<feature type="compositionally biased region" description="Low complexity" evidence="1">
    <location>
        <begin position="52"/>
        <end position="63"/>
    </location>
</feature>
<feature type="compositionally biased region" description="Basic and acidic residues" evidence="1">
    <location>
        <begin position="76"/>
        <end position="89"/>
    </location>
</feature>